<dbReference type="Gene3D" id="1.10.287.110">
    <property type="entry name" value="DnaJ domain"/>
    <property type="match status" value="1"/>
</dbReference>
<proteinExistence type="predicted"/>
<reference evidence="3 4" key="1">
    <citation type="journal article" date="2011" name="J. Gen. Appl. Microbiol.">
        <title>Draft genome sequencing of the enigmatic basidiomycete Mixia osmundae.</title>
        <authorList>
            <person name="Nishida H."/>
            <person name="Nagatsuka Y."/>
            <person name="Sugiyama J."/>
        </authorList>
    </citation>
    <scope>NUCLEOTIDE SEQUENCE [LARGE SCALE GENOMIC DNA]</scope>
    <source>
        <strain evidence="4">CBS 9802 / IAM 14324 / JCM 22182 / KY 12970</strain>
    </source>
</reference>
<dbReference type="GO" id="GO:0051082">
    <property type="term" value="F:unfolded protein binding"/>
    <property type="evidence" value="ECO:0007669"/>
    <property type="project" value="TreeGrafter"/>
</dbReference>
<evidence type="ECO:0000259" key="2">
    <source>
        <dbReference type="PROSITE" id="PS50076"/>
    </source>
</evidence>
<dbReference type="PANTHER" id="PTHR43948:SF21">
    <property type="entry name" value="DNAJ DOMAIN-CONTAINING PROTEIN"/>
    <property type="match status" value="1"/>
</dbReference>
<evidence type="ECO:0000313" key="3">
    <source>
        <dbReference type="EMBL" id="GAA97885.1"/>
    </source>
</evidence>
<dbReference type="STRING" id="764103.G7E4X5"/>
<dbReference type="AlphaFoldDB" id="G7E4X5"/>
<dbReference type="eggNOG" id="KOG0714">
    <property type="taxonomic scope" value="Eukaryota"/>
</dbReference>
<dbReference type="GO" id="GO:0005737">
    <property type="term" value="C:cytoplasm"/>
    <property type="evidence" value="ECO:0007669"/>
    <property type="project" value="TreeGrafter"/>
</dbReference>
<dbReference type="PRINTS" id="PR00625">
    <property type="entry name" value="JDOMAIN"/>
</dbReference>
<dbReference type="GO" id="GO:0051087">
    <property type="term" value="F:protein-folding chaperone binding"/>
    <property type="evidence" value="ECO:0007669"/>
    <property type="project" value="TreeGrafter"/>
</dbReference>
<dbReference type="CDD" id="cd06257">
    <property type="entry name" value="DnaJ"/>
    <property type="match status" value="1"/>
</dbReference>
<name>G7E4X5_MIXOS</name>
<feature type="region of interest" description="Disordered" evidence="1">
    <location>
        <begin position="102"/>
        <end position="134"/>
    </location>
</feature>
<keyword evidence="4" id="KW-1185">Reference proteome</keyword>
<dbReference type="InterPro" id="IPR001623">
    <property type="entry name" value="DnaJ_domain"/>
</dbReference>
<dbReference type="InterPro" id="IPR036869">
    <property type="entry name" value="J_dom_sf"/>
</dbReference>
<feature type="region of interest" description="Disordered" evidence="1">
    <location>
        <begin position="27"/>
        <end position="50"/>
    </location>
</feature>
<dbReference type="GO" id="GO:0005634">
    <property type="term" value="C:nucleus"/>
    <property type="evidence" value="ECO:0007669"/>
    <property type="project" value="TreeGrafter"/>
</dbReference>
<organism evidence="3 4">
    <name type="scientific">Mixia osmundae (strain CBS 9802 / IAM 14324 / JCM 22182 / KY 12970)</name>
    <dbReference type="NCBI Taxonomy" id="764103"/>
    <lineage>
        <taxon>Eukaryota</taxon>
        <taxon>Fungi</taxon>
        <taxon>Dikarya</taxon>
        <taxon>Basidiomycota</taxon>
        <taxon>Pucciniomycotina</taxon>
        <taxon>Mixiomycetes</taxon>
        <taxon>Mixiales</taxon>
        <taxon>Mixiaceae</taxon>
        <taxon>Mixia</taxon>
    </lineage>
</organism>
<dbReference type="HOGENOM" id="CLU_073129_3_0_1"/>
<dbReference type="Proteomes" id="UP000009131">
    <property type="component" value="Unassembled WGS sequence"/>
</dbReference>
<dbReference type="InParanoid" id="G7E4X5"/>
<evidence type="ECO:0000313" key="4">
    <source>
        <dbReference type="Proteomes" id="UP000009131"/>
    </source>
</evidence>
<dbReference type="GO" id="GO:0044183">
    <property type="term" value="F:protein folding chaperone"/>
    <property type="evidence" value="ECO:0007669"/>
    <property type="project" value="TreeGrafter"/>
</dbReference>
<dbReference type="Pfam" id="PF00226">
    <property type="entry name" value="DnaJ"/>
    <property type="match status" value="1"/>
</dbReference>
<protein>
    <recommendedName>
        <fullName evidence="2">J domain-containing protein</fullName>
    </recommendedName>
</protein>
<feature type="compositionally biased region" description="Low complexity" evidence="1">
    <location>
        <begin position="102"/>
        <end position="116"/>
    </location>
</feature>
<dbReference type="OrthoDB" id="442087at2759"/>
<reference evidence="3 4" key="2">
    <citation type="journal article" date="2012" name="Open Biol.">
        <title>Characteristics of nucleosomes and linker DNA regions on the genome of the basidiomycete Mixia osmundae revealed by mono- and dinucleosome mapping.</title>
        <authorList>
            <person name="Nishida H."/>
            <person name="Kondo S."/>
            <person name="Matsumoto T."/>
            <person name="Suzuki Y."/>
            <person name="Yoshikawa H."/>
            <person name="Taylor T.D."/>
            <person name="Sugiyama J."/>
        </authorList>
    </citation>
    <scope>NUCLEOTIDE SEQUENCE [LARGE SCALE GENOMIC DNA]</scope>
    <source>
        <strain evidence="4">CBS 9802 / IAM 14324 / JCM 22182 / KY 12970</strain>
    </source>
</reference>
<accession>G7E4X5</accession>
<evidence type="ECO:0000256" key="1">
    <source>
        <dbReference type="SAM" id="MobiDB-lite"/>
    </source>
</evidence>
<dbReference type="SUPFAM" id="SSF46565">
    <property type="entry name" value="Chaperone J-domain"/>
    <property type="match status" value="1"/>
</dbReference>
<dbReference type="PANTHER" id="PTHR43948">
    <property type="entry name" value="DNAJ HOMOLOG SUBFAMILY B"/>
    <property type="match status" value="1"/>
</dbReference>
<dbReference type="FunCoup" id="G7E4X5">
    <property type="interactions" value="154"/>
</dbReference>
<sequence>MAALPDYYAILKIDSKATTADIRQAYRKESLRSHPDRLSPDATESERRAKTAEFQKVADAYYVLSDPQRRREYDVEYRQRPSRSTSEQSSADFFKSFFASATGTPGASTSSTGDQQFKQEDDEQEQGRPDPDGIFGNVFEDLLRPEVEHHMPLYKYLGMGAGAVIGFILGNIPGAAIGGYGGGRLGSIRDAKGRSVMAVFKDLDAVQRTAIIRALALKVLGSALA</sequence>
<dbReference type="EMBL" id="BABT02000146">
    <property type="protein sequence ID" value="GAA97885.1"/>
    <property type="molecule type" value="Genomic_DNA"/>
</dbReference>
<dbReference type="PROSITE" id="PS50076">
    <property type="entry name" value="DNAJ_2"/>
    <property type="match status" value="1"/>
</dbReference>
<dbReference type="SMART" id="SM00271">
    <property type="entry name" value="DnaJ"/>
    <property type="match status" value="1"/>
</dbReference>
<comment type="caution">
    <text evidence="3">The sequence shown here is derived from an EMBL/GenBank/DDBJ whole genome shotgun (WGS) entry which is preliminary data.</text>
</comment>
<feature type="domain" description="J" evidence="2">
    <location>
        <begin position="6"/>
        <end position="77"/>
    </location>
</feature>
<gene>
    <name evidence="3" type="primary">Mo04565</name>
    <name evidence="3" type="ORF">E5Q_04565</name>
</gene>